<evidence type="ECO:0000256" key="1">
    <source>
        <dbReference type="ARBA" id="ARBA00010396"/>
    </source>
</evidence>
<dbReference type="GO" id="GO:0071424">
    <property type="term" value="F:rRNA (cytosine-N4-)-methyltransferase activity"/>
    <property type="evidence" value="ECO:0007669"/>
    <property type="project" value="UniProtKB-UniRule"/>
</dbReference>
<comment type="catalytic activity">
    <reaction evidence="6">
        <text>cytidine(1402) in 16S rRNA + S-adenosyl-L-methionine = N(4)-methylcytidine(1402) in 16S rRNA + S-adenosyl-L-homocysteine + H(+)</text>
        <dbReference type="Rhea" id="RHEA:42928"/>
        <dbReference type="Rhea" id="RHEA-COMP:10286"/>
        <dbReference type="Rhea" id="RHEA-COMP:10287"/>
        <dbReference type="ChEBI" id="CHEBI:15378"/>
        <dbReference type="ChEBI" id="CHEBI:57856"/>
        <dbReference type="ChEBI" id="CHEBI:59789"/>
        <dbReference type="ChEBI" id="CHEBI:74506"/>
        <dbReference type="ChEBI" id="CHEBI:82748"/>
        <dbReference type="EC" id="2.1.1.199"/>
    </reaction>
</comment>
<comment type="function">
    <text evidence="6">Specifically methylates the N4 position of cytidine in position 1402 (C1402) of 16S rRNA.</text>
</comment>
<keyword evidence="3 6" id="KW-0489">Methyltransferase</keyword>
<dbReference type="Gene3D" id="1.10.150.170">
    <property type="entry name" value="Putative methyltransferase TM0872, insert domain"/>
    <property type="match status" value="1"/>
</dbReference>
<dbReference type="RefSeq" id="WP_109572460.1">
    <property type="nucleotide sequence ID" value="NZ_UHJL01000001.1"/>
</dbReference>
<dbReference type="NCBIfam" id="TIGR00006">
    <property type="entry name" value="16S rRNA (cytosine(1402)-N(4))-methyltransferase RsmH"/>
    <property type="match status" value="1"/>
</dbReference>
<evidence type="ECO:0000256" key="5">
    <source>
        <dbReference type="ARBA" id="ARBA00022691"/>
    </source>
</evidence>
<dbReference type="GO" id="GO:0005737">
    <property type="term" value="C:cytoplasm"/>
    <property type="evidence" value="ECO:0007669"/>
    <property type="project" value="UniProtKB-SubCell"/>
</dbReference>
<sequence length="337" mass="37457">MADNNLRKSVHVNEISEAAVAGVQGREFYHDPVMLKECLEGLNIKPNGTYSDCTLGGGGHSYAIAQELNSEGTLHAFDRDDEAVQFATKRLANVAPKFIVHPVPFSELGNEIEPNSLDGILYDLGISSHQVDDSSRGFTFVGDNPLDLRMDRRESVSAQEWLRNVSEDDFAAALRKNADMDRAFKLATRIKEKVGEITTEGRDVLPSDIKAVVEAVFPDKRRDANSLLARVFQAVRMEVNGELKQIEDSLRAAVDCLKVGGRLVVMSYHSVEDRCVKETAAEFEKACICPENLPVCMCGGNHQRLKKVNRKPILPSAEEINRNSRARSAKLRVYERV</sequence>
<dbReference type="InterPro" id="IPR029063">
    <property type="entry name" value="SAM-dependent_MTases_sf"/>
</dbReference>
<dbReference type="Gene3D" id="3.40.50.150">
    <property type="entry name" value="Vaccinia Virus protein VP39"/>
    <property type="match status" value="1"/>
</dbReference>
<evidence type="ECO:0000313" key="7">
    <source>
        <dbReference type="EMBL" id="SUQ19999.1"/>
    </source>
</evidence>
<evidence type="ECO:0000313" key="8">
    <source>
        <dbReference type="Proteomes" id="UP000255423"/>
    </source>
</evidence>
<evidence type="ECO:0000256" key="4">
    <source>
        <dbReference type="ARBA" id="ARBA00022679"/>
    </source>
</evidence>
<dbReference type="PIRSF" id="PIRSF004486">
    <property type="entry name" value="MraW"/>
    <property type="match status" value="1"/>
</dbReference>
<dbReference type="Pfam" id="PF01795">
    <property type="entry name" value="Methyltransf_5"/>
    <property type="match status" value="1"/>
</dbReference>
<dbReference type="InterPro" id="IPR002903">
    <property type="entry name" value="RsmH"/>
</dbReference>
<feature type="binding site" evidence="6">
    <location>
        <position position="130"/>
    </location>
    <ligand>
        <name>S-adenosyl-L-methionine</name>
        <dbReference type="ChEBI" id="CHEBI:59789"/>
    </ligand>
</feature>
<protein>
    <recommendedName>
        <fullName evidence="6">Ribosomal RNA small subunit methyltransferase H</fullName>
        <ecNumber evidence="6">2.1.1.199</ecNumber>
    </recommendedName>
    <alternativeName>
        <fullName evidence="6">16S rRNA m(4)C1402 methyltransferase</fullName>
    </alternativeName>
    <alternativeName>
        <fullName evidence="6">rRNA (cytosine-N(4)-)-methyltransferase RsmH</fullName>
    </alternativeName>
</protein>
<dbReference type="EMBL" id="UHJL01000001">
    <property type="protein sequence ID" value="SUQ19999.1"/>
    <property type="molecule type" value="Genomic_DNA"/>
</dbReference>
<dbReference type="GO" id="GO:0070475">
    <property type="term" value="P:rRNA base methylation"/>
    <property type="evidence" value="ECO:0007669"/>
    <property type="project" value="UniProtKB-UniRule"/>
</dbReference>
<keyword evidence="2 6" id="KW-0698">rRNA processing</keyword>
<dbReference type="PANTHER" id="PTHR11265">
    <property type="entry name" value="S-ADENOSYL-METHYLTRANSFERASE MRAW"/>
    <property type="match status" value="1"/>
</dbReference>
<dbReference type="SUPFAM" id="SSF81799">
    <property type="entry name" value="Putative methyltransferase TM0872, insert domain"/>
    <property type="match status" value="1"/>
</dbReference>
<keyword evidence="5 6" id="KW-0949">S-adenosyl-L-methionine</keyword>
<dbReference type="HAMAP" id="MF_01007">
    <property type="entry name" value="16SrRNA_methyltr_H"/>
    <property type="match status" value="1"/>
</dbReference>
<gene>
    <name evidence="6" type="primary">rsmH</name>
    <name evidence="7" type="ORF">SAMN05661053_1248</name>
</gene>
<evidence type="ECO:0000256" key="2">
    <source>
        <dbReference type="ARBA" id="ARBA00022552"/>
    </source>
</evidence>
<comment type="similarity">
    <text evidence="1 6">Belongs to the methyltransferase superfamily. RsmH family.</text>
</comment>
<proteinExistence type="inferred from homology"/>
<feature type="binding site" evidence="6">
    <location>
        <position position="123"/>
    </location>
    <ligand>
        <name>S-adenosyl-L-methionine</name>
        <dbReference type="ChEBI" id="CHEBI:59789"/>
    </ligand>
</feature>
<evidence type="ECO:0000256" key="3">
    <source>
        <dbReference type="ARBA" id="ARBA00022603"/>
    </source>
</evidence>
<dbReference type="Proteomes" id="UP000255423">
    <property type="component" value="Unassembled WGS sequence"/>
</dbReference>
<dbReference type="InterPro" id="IPR023397">
    <property type="entry name" value="SAM-dep_MeTrfase_MraW_recog"/>
</dbReference>
<feature type="binding site" evidence="6">
    <location>
        <begin position="58"/>
        <end position="60"/>
    </location>
    <ligand>
        <name>S-adenosyl-L-methionine</name>
        <dbReference type="ChEBI" id="CHEBI:59789"/>
    </ligand>
</feature>
<comment type="subcellular location">
    <subcellularLocation>
        <location evidence="6">Cytoplasm</location>
    </subcellularLocation>
</comment>
<feature type="binding site" evidence="6">
    <location>
        <position position="78"/>
    </location>
    <ligand>
        <name>S-adenosyl-L-methionine</name>
        <dbReference type="ChEBI" id="CHEBI:59789"/>
    </ligand>
</feature>
<reference evidence="7 8" key="1">
    <citation type="submission" date="2017-08" db="EMBL/GenBank/DDBJ databases">
        <authorList>
            <person name="de Groot N.N."/>
        </authorList>
    </citation>
    <scope>NUCLEOTIDE SEQUENCE [LARGE SCALE GENOMIC DNA]</scope>
    <source>
        <strain evidence="7 8">HM2</strain>
    </source>
</reference>
<accession>A0A380RXK0</accession>
<dbReference type="SUPFAM" id="SSF53335">
    <property type="entry name" value="S-adenosyl-L-methionine-dependent methyltransferases"/>
    <property type="match status" value="1"/>
</dbReference>
<dbReference type="PANTHER" id="PTHR11265:SF0">
    <property type="entry name" value="12S RRNA N4-METHYLCYTIDINE METHYLTRANSFERASE"/>
    <property type="match status" value="1"/>
</dbReference>
<name>A0A380RXK0_FIBSU</name>
<feature type="binding site" evidence="6">
    <location>
        <position position="105"/>
    </location>
    <ligand>
        <name>S-adenosyl-L-methionine</name>
        <dbReference type="ChEBI" id="CHEBI:59789"/>
    </ligand>
</feature>
<dbReference type="AlphaFoldDB" id="A0A380RXK0"/>
<organism evidence="7 8">
    <name type="scientific">Fibrobacter succinogenes</name>
    <name type="common">Bacteroides succinogenes</name>
    <dbReference type="NCBI Taxonomy" id="833"/>
    <lineage>
        <taxon>Bacteria</taxon>
        <taxon>Pseudomonadati</taxon>
        <taxon>Fibrobacterota</taxon>
        <taxon>Fibrobacteria</taxon>
        <taxon>Fibrobacterales</taxon>
        <taxon>Fibrobacteraceae</taxon>
        <taxon>Fibrobacter</taxon>
    </lineage>
</organism>
<evidence type="ECO:0000256" key="6">
    <source>
        <dbReference type="HAMAP-Rule" id="MF_01007"/>
    </source>
</evidence>
<keyword evidence="6" id="KW-0963">Cytoplasm</keyword>
<keyword evidence="4 6" id="KW-0808">Transferase</keyword>
<dbReference type="EC" id="2.1.1.199" evidence="6"/>